<proteinExistence type="predicted"/>
<dbReference type="AlphaFoldDB" id="A0A0E9XY14"/>
<reference evidence="1" key="2">
    <citation type="journal article" date="2015" name="Fish Shellfish Immunol.">
        <title>Early steps in the European eel (Anguilla anguilla)-Vibrio vulnificus interaction in the gills: Role of the RtxA13 toxin.</title>
        <authorList>
            <person name="Callol A."/>
            <person name="Pajuelo D."/>
            <person name="Ebbesson L."/>
            <person name="Teles M."/>
            <person name="MacKenzie S."/>
            <person name="Amaro C."/>
        </authorList>
    </citation>
    <scope>NUCLEOTIDE SEQUENCE</scope>
</reference>
<sequence length="27" mass="3068">MQVLSDAIEGRVFCLLNLIQNKVMKFG</sequence>
<evidence type="ECO:0000313" key="1">
    <source>
        <dbReference type="EMBL" id="JAI07628.1"/>
    </source>
</evidence>
<dbReference type="EMBL" id="GBXM01000950">
    <property type="protein sequence ID" value="JAI07628.1"/>
    <property type="molecule type" value="Transcribed_RNA"/>
</dbReference>
<organism evidence="1">
    <name type="scientific">Anguilla anguilla</name>
    <name type="common">European freshwater eel</name>
    <name type="synonym">Muraena anguilla</name>
    <dbReference type="NCBI Taxonomy" id="7936"/>
    <lineage>
        <taxon>Eukaryota</taxon>
        <taxon>Metazoa</taxon>
        <taxon>Chordata</taxon>
        <taxon>Craniata</taxon>
        <taxon>Vertebrata</taxon>
        <taxon>Euteleostomi</taxon>
        <taxon>Actinopterygii</taxon>
        <taxon>Neopterygii</taxon>
        <taxon>Teleostei</taxon>
        <taxon>Anguilliformes</taxon>
        <taxon>Anguillidae</taxon>
        <taxon>Anguilla</taxon>
    </lineage>
</organism>
<name>A0A0E9XY14_ANGAN</name>
<reference evidence="1" key="1">
    <citation type="submission" date="2014-11" db="EMBL/GenBank/DDBJ databases">
        <authorList>
            <person name="Amaro Gonzalez C."/>
        </authorList>
    </citation>
    <scope>NUCLEOTIDE SEQUENCE</scope>
</reference>
<protein>
    <submittedName>
        <fullName evidence="1">Uncharacterized protein</fullName>
    </submittedName>
</protein>
<accession>A0A0E9XY14</accession>